<comment type="caution">
    <text evidence="1">The sequence shown here is derived from an EMBL/GenBank/DDBJ whole genome shotgun (WGS) entry which is preliminary data.</text>
</comment>
<name>A0ACC3CUZ2_9PEZI</name>
<evidence type="ECO:0000313" key="1">
    <source>
        <dbReference type="EMBL" id="KAK3045104.1"/>
    </source>
</evidence>
<organism evidence="1 2">
    <name type="scientific">Coniosporium uncinatum</name>
    <dbReference type="NCBI Taxonomy" id="93489"/>
    <lineage>
        <taxon>Eukaryota</taxon>
        <taxon>Fungi</taxon>
        <taxon>Dikarya</taxon>
        <taxon>Ascomycota</taxon>
        <taxon>Pezizomycotina</taxon>
        <taxon>Dothideomycetes</taxon>
        <taxon>Dothideomycetes incertae sedis</taxon>
        <taxon>Coniosporium</taxon>
    </lineage>
</organism>
<evidence type="ECO:0000313" key="2">
    <source>
        <dbReference type="Proteomes" id="UP001186974"/>
    </source>
</evidence>
<keyword evidence="2" id="KW-1185">Reference proteome</keyword>
<reference evidence="1" key="1">
    <citation type="submission" date="2024-09" db="EMBL/GenBank/DDBJ databases">
        <title>Black Yeasts Isolated from many extreme environments.</title>
        <authorList>
            <person name="Coleine C."/>
            <person name="Stajich J.E."/>
            <person name="Selbmann L."/>
        </authorList>
    </citation>
    <scope>NUCLEOTIDE SEQUENCE</scope>
    <source>
        <strain evidence="1">CCFEE 5737</strain>
    </source>
</reference>
<gene>
    <name evidence="1" type="ORF">LTS18_014568</name>
</gene>
<dbReference type="EMBL" id="JAWDJW010011024">
    <property type="protein sequence ID" value="KAK3045104.1"/>
    <property type="molecule type" value="Genomic_DNA"/>
</dbReference>
<proteinExistence type="predicted"/>
<dbReference type="Proteomes" id="UP001186974">
    <property type="component" value="Unassembled WGS sequence"/>
</dbReference>
<sequence>MAGHPPPTSKSSSEKQLQQQQQQQQQHQHTSLFGGFRTRAASILHPSQHFDALRHTISPPSASAGDTSGSSNEKTDSSSNTAVDSPTATTANATVSIRGDEHGNPIRTLPPWVRSVDADEDIPSTRPAHHPLHALSAPAAAKAAQHHYVPQPRPREGAAPGRVYDHARTKEIVFARPLYGDGEGGGRGKRWATFARSTQDPEK</sequence>
<accession>A0ACC3CUZ2</accession>
<protein>
    <submittedName>
        <fullName evidence="1">Uncharacterized protein</fullName>
    </submittedName>
</protein>
<feature type="non-terminal residue" evidence="1">
    <location>
        <position position="203"/>
    </location>
</feature>